<comment type="caution">
    <text evidence="2">The sequence shown here is derived from an EMBL/GenBank/DDBJ whole genome shotgun (WGS) entry which is preliminary data.</text>
</comment>
<sequence>MFTKAKNIETAFRHVRAFTIVIICGSLLVAGTAVYAYLGSVTKLQNRIYILYEGKVLEATGSNRRDVLLIEAQDHIRTFHELFFRLEPDEKSNSRHLRRALYLIDDSGKEAYKNFKESNYYAGIVSNNINQKLEVDSVQVDLQQQPYHFKCFATQQIERTSSTVTRSLITEGELRKISSSENNPHGFLIQHWKTLENKDISIKNQ</sequence>
<protein>
    <submittedName>
        <fullName evidence="2">Conjugative transposon TraK protein</fullName>
    </submittedName>
</protein>
<dbReference type="InterPro" id="IPR022276">
    <property type="entry name" value="Conjug_transposon_TraK"/>
</dbReference>
<keyword evidence="1" id="KW-0812">Transmembrane</keyword>
<name>A0ABU3GRB4_9SPHI</name>
<evidence type="ECO:0000313" key="3">
    <source>
        <dbReference type="Proteomes" id="UP001258315"/>
    </source>
</evidence>
<accession>A0ABU3GRB4</accession>
<dbReference type="EMBL" id="JAVLVU010000001">
    <property type="protein sequence ID" value="MDT3402324.1"/>
    <property type="molecule type" value="Genomic_DNA"/>
</dbReference>
<reference evidence="3" key="1">
    <citation type="submission" date="2023-07" db="EMBL/GenBank/DDBJ databases">
        <title>Functional and genomic diversity of the sorghum phyllosphere microbiome.</title>
        <authorList>
            <person name="Shade A."/>
        </authorList>
    </citation>
    <scope>NUCLEOTIDE SEQUENCE [LARGE SCALE GENOMIC DNA]</scope>
    <source>
        <strain evidence="3">SORGH_AS_0422</strain>
    </source>
</reference>
<dbReference type="Proteomes" id="UP001258315">
    <property type="component" value="Unassembled WGS sequence"/>
</dbReference>
<keyword evidence="1" id="KW-1133">Transmembrane helix</keyword>
<organism evidence="2 3">
    <name type="scientific">Mucilaginibacter terrae</name>
    <dbReference type="NCBI Taxonomy" id="1955052"/>
    <lineage>
        <taxon>Bacteria</taxon>
        <taxon>Pseudomonadati</taxon>
        <taxon>Bacteroidota</taxon>
        <taxon>Sphingobacteriia</taxon>
        <taxon>Sphingobacteriales</taxon>
        <taxon>Sphingobacteriaceae</taxon>
        <taxon>Mucilaginibacter</taxon>
    </lineage>
</organism>
<evidence type="ECO:0000256" key="1">
    <source>
        <dbReference type="SAM" id="Phobius"/>
    </source>
</evidence>
<dbReference type="RefSeq" id="WP_311948692.1">
    <property type="nucleotide sequence ID" value="NZ_JAVLVU010000001.1"/>
</dbReference>
<gene>
    <name evidence="2" type="ORF">QE417_001396</name>
</gene>
<evidence type="ECO:0000313" key="2">
    <source>
        <dbReference type="EMBL" id="MDT3402324.1"/>
    </source>
</evidence>
<feature type="transmembrane region" description="Helical" evidence="1">
    <location>
        <begin position="17"/>
        <end position="38"/>
    </location>
</feature>
<keyword evidence="1" id="KW-0472">Membrane</keyword>
<dbReference type="NCBIfam" id="TIGR03781">
    <property type="entry name" value="Bac_Flav_CT_K"/>
    <property type="match status" value="1"/>
</dbReference>
<keyword evidence="3" id="KW-1185">Reference proteome</keyword>
<proteinExistence type="predicted"/>